<dbReference type="SUPFAM" id="SSF158682">
    <property type="entry name" value="TerB-like"/>
    <property type="match status" value="1"/>
</dbReference>
<organism evidence="2">
    <name type="scientific">Cyanothece sp. (strain PCC 7425 / ATCC 29141)</name>
    <dbReference type="NCBI Taxonomy" id="395961"/>
    <lineage>
        <taxon>Bacteria</taxon>
        <taxon>Bacillati</taxon>
        <taxon>Cyanobacteriota</taxon>
        <taxon>Cyanophyceae</taxon>
        <taxon>Gomontiellales</taxon>
        <taxon>Cyanothecaceae</taxon>
        <taxon>Cyanothece</taxon>
    </lineage>
</organism>
<dbReference type="EMBL" id="CP001344">
    <property type="protein sequence ID" value="ACL46331.1"/>
    <property type="molecule type" value="Genomic_DNA"/>
</dbReference>
<accession>B8HVL9</accession>
<dbReference type="InterPro" id="IPR029024">
    <property type="entry name" value="TerB-like"/>
</dbReference>
<gene>
    <name evidence="2" type="ordered locus">Cyan7425_4017</name>
</gene>
<proteinExistence type="predicted"/>
<dbReference type="STRING" id="395961.Cyan7425_4017"/>
<dbReference type="Pfam" id="PF06967">
    <property type="entry name" value="Mo-nitro_C"/>
    <property type="match status" value="1"/>
</dbReference>
<dbReference type="eggNOG" id="COG3793">
    <property type="taxonomic scope" value="Bacteria"/>
</dbReference>
<evidence type="ECO:0000313" key="2">
    <source>
        <dbReference type="EMBL" id="ACL46331.1"/>
    </source>
</evidence>
<dbReference type="OrthoDB" id="516441at2"/>
<evidence type="ECO:0000259" key="1">
    <source>
        <dbReference type="Pfam" id="PF06967"/>
    </source>
</evidence>
<protein>
    <submittedName>
        <fullName evidence="2">Mo-dependent nitrogenase family protein</fullName>
    </submittedName>
</protein>
<dbReference type="AlphaFoldDB" id="B8HVL9"/>
<dbReference type="KEGG" id="cyn:Cyan7425_4017"/>
<name>B8HVL9_CYAP4</name>
<feature type="domain" description="Mo-dependent nitrogenase C-terminal" evidence="1">
    <location>
        <begin position="144"/>
        <end position="226"/>
    </location>
</feature>
<dbReference type="InterPro" id="IPR009717">
    <property type="entry name" value="Mo-dep_Nase_C"/>
</dbReference>
<dbReference type="Gene3D" id="1.10.3680.10">
    <property type="entry name" value="TerB-like"/>
    <property type="match status" value="1"/>
</dbReference>
<reference evidence="2" key="1">
    <citation type="submission" date="2009-01" db="EMBL/GenBank/DDBJ databases">
        <title>Complete sequence of chromosome Cyanothece sp. PCC 7425.</title>
        <authorList>
            <consortium name="US DOE Joint Genome Institute"/>
            <person name="Lucas S."/>
            <person name="Copeland A."/>
            <person name="Lapidus A."/>
            <person name="Glavina del Rio T."/>
            <person name="Dalin E."/>
            <person name="Tice H."/>
            <person name="Bruce D."/>
            <person name="Goodwin L."/>
            <person name="Pitluck S."/>
            <person name="Sims D."/>
            <person name="Meineke L."/>
            <person name="Brettin T."/>
            <person name="Detter J.C."/>
            <person name="Han C."/>
            <person name="Larimer F."/>
            <person name="Land M."/>
            <person name="Hauser L."/>
            <person name="Kyrpides N."/>
            <person name="Ovchinnikova G."/>
            <person name="Liberton M."/>
            <person name="Stoeckel J."/>
            <person name="Banerjee A."/>
            <person name="Singh A."/>
            <person name="Page L."/>
            <person name="Sato H."/>
            <person name="Zhao L."/>
            <person name="Sherman L."/>
            <person name="Pakrasi H."/>
            <person name="Richardson P."/>
        </authorList>
    </citation>
    <scope>NUCLEOTIDE SEQUENCE</scope>
    <source>
        <strain evidence="2">PCC 7425</strain>
    </source>
</reference>
<sequence length="226" mass="25457">MITTGFKSVEIESEAALNQTPAWLRGLLTIAWVDGSFDPQEQEAIEGLIQRKLTPEDETRFQPITPTELASSLASDHKQAENFLRLAVMVCIVDGVYSASEDQLLHQFAEALGLEIPALKLLGMTLQEEDKLGVPPAQSHLPHLLDPVRHWLDGIEMHDPRIARFLCKLIPPQCPFERDITVFGHKLLHIPPMCKLNPLYEQLVGLRFRALAYLADECHEDVSIYC</sequence>
<dbReference type="HOGENOM" id="CLU_096128_0_0_3"/>
<dbReference type="CDD" id="cd07177">
    <property type="entry name" value="terB_like"/>
    <property type="match status" value="1"/>
</dbReference>